<accession>A0A2M6IUX3</accession>
<proteinExistence type="predicted"/>
<name>A0A2M6IUX3_9BACT</name>
<comment type="caution">
    <text evidence="1">The sequence shown here is derived from an EMBL/GenBank/DDBJ whole genome shotgun (WGS) entry which is preliminary data.</text>
</comment>
<evidence type="ECO:0000313" key="1">
    <source>
        <dbReference type="EMBL" id="PIQ73718.1"/>
    </source>
</evidence>
<dbReference type="InterPro" id="IPR033469">
    <property type="entry name" value="CYTH-like_dom_sf"/>
</dbReference>
<dbReference type="Proteomes" id="UP000231056">
    <property type="component" value="Unassembled WGS sequence"/>
</dbReference>
<evidence type="ECO:0000313" key="2">
    <source>
        <dbReference type="Proteomes" id="UP000231056"/>
    </source>
</evidence>
<sequence>MSEELKLRIHNHEIIEKSLIAKGAELTDETSFLDTYFKQPQGHVHKIVEKKQGAFVNIFQAVNGKFEVVKDEAVQNAKEIKKVLTLKYGVKRIMKGSRKFYSYKNFKIIFNLIDDVGEFLILAGENPTKEFVKNDLEIENPEYITVSFDELPTQK</sequence>
<dbReference type="EMBL" id="PCVM01000020">
    <property type="protein sequence ID" value="PIQ73718.1"/>
    <property type="molecule type" value="Genomic_DNA"/>
</dbReference>
<dbReference type="SUPFAM" id="SSF55154">
    <property type="entry name" value="CYTH-like phosphatases"/>
    <property type="match status" value="1"/>
</dbReference>
<organism evidence="1 2">
    <name type="scientific">Candidatus Roizmanbacteria bacterium CG11_big_fil_rev_8_21_14_0_20_36_8</name>
    <dbReference type="NCBI Taxonomy" id="1974856"/>
    <lineage>
        <taxon>Bacteria</taxon>
        <taxon>Candidatus Roizmaniibacteriota</taxon>
    </lineage>
</organism>
<gene>
    <name evidence="1" type="ORF">COV58_00965</name>
</gene>
<evidence type="ECO:0008006" key="3">
    <source>
        <dbReference type="Google" id="ProtNLM"/>
    </source>
</evidence>
<protein>
    <recommendedName>
        <fullName evidence="3">CYTH domain-containing protein</fullName>
    </recommendedName>
</protein>
<dbReference type="Gene3D" id="2.40.320.10">
    <property type="entry name" value="Hypothetical Protein Pfu-838710-001"/>
    <property type="match status" value="1"/>
</dbReference>
<dbReference type="AlphaFoldDB" id="A0A2M6IUX3"/>
<reference evidence="1 2" key="1">
    <citation type="submission" date="2017-09" db="EMBL/GenBank/DDBJ databases">
        <title>Depth-based differentiation of microbial function through sediment-hosted aquifers and enrichment of novel symbionts in the deep terrestrial subsurface.</title>
        <authorList>
            <person name="Probst A.J."/>
            <person name="Ladd B."/>
            <person name="Jarett J.K."/>
            <person name="Geller-Mcgrath D.E."/>
            <person name="Sieber C.M."/>
            <person name="Emerson J.B."/>
            <person name="Anantharaman K."/>
            <person name="Thomas B.C."/>
            <person name="Malmstrom R."/>
            <person name="Stieglmeier M."/>
            <person name="Klingl A."/>
            <person name="Woyke T."/>
            <person name="Ryan C.M."/>
            <person name="Banfield J.F."/>
        </authorList>
    </citation>
    <scope>NUCLEOTIDE SEQUENCE [LARGE SCALE GENOMIC DNA]</scope>
    <source>
        <strain evidence="1">CG11_big_fil_rev_8_21_14_0_20_36_8</strain>
    </source>
</reference>